<sequence length="192" mass="20889">MKNKTGVVRIKEISAEIGMNIFSQGNHKTKSYTMNNAIGKDRIAPHRNLLNQYEVSFFLLSISFVCFDWIVALYPAFSATLTKSSIVIIVGSNLILALSEAKFIFASFTHDVFLKVFSISNAHDEQCIHSMPRVAIAELFKPGLETATVAKGVSTKPGLEIALGNSPFISSASYQASLIIAIILSGPIIFSS</sequence>
<comment type="caution">
    <text evidence="2">The sequence shown here is derived from an EMBL/GenBank/DDBJ whole genome shotgun (WGS) entry which is preliminary data.</text>
</comment>
<keyword evidence="1" id="KW-0472">Membrane</keyword>
<gene>
    <name evidence="2" type="ORF">ACD_3C00025G0002</name>
</gene>
<proteinExistence type="predicted"/>
<dbReference type="AlphaFoldDB" id="K2G0G2"/>
<keyword evidence="1" id="KW-0812">Transmembrane</keyword>
<feature type="transmembrane region" description="Helical" evidence="1">
    <location>
        <begin position="55"/>
        <end position="74"/>
    </location>
</feature>
<keyword evidence="1" id="KW-1133">Transmembrane helix</keyword>
<accession>K2G0G2</accession>
<reference evidence="2" key="1">
    <citation type="journal article" date="2012" name="Science">
        <title>Fermentation, hydrogen, and sulfur metabolism in multiple uncultivated bacterial phyla.</title>
        <authorList>
            <person name="Wrighton K.C."/>
            <person name="Thomas B.C."/>
            <person name="Sharon I."/>
            <person name="Miller C.S."/>
            <person name="Castelle C.J."/>
            <person name="VerBerkmoes N.C."/>
            <person name="Wilkins M.J."/>
            <person name="Hettich R.L."/>
            <person name="Lipton M.S."/>
            <person name="Williams K.H."/>
            <person name="Long P.E."/>
            <person name="Banfield J.F."/>
        </authorList>
    </citation>
    <scope>NUCLEOTIDE SEQUENCE [LARGE SCALE GENOMIC DNA]</scope>
</reference>
<dbReference type="EMBL" id="AMFJ01000299">
    <property type="protein sequence ID" value="EKE28713.1"/>
    <property type="molecule type" value="Genomic_DNA"/>
</dbReference>
<name>K2G0G2_9BACT</name>
<organism evidence="2">
    <name type="scientific">uncultured bacterium</name>
    <name type="common">gcode 4</name>
    <dbReference type="NCBI Taxonomy" id="1234023"/>
    <lineage>
        <taxon>Bacteria</taxon>
        <taxon>environmental samples</taxon>
    </lineage>
</organism>
<evidence type="ECO:0000256" key="1">
    <source>
        <dbReference type="SAM" id="Phobius"/>
    </source>
</evidence>
<feature type="transmembrane region" description="Helical" evidence="1">
    <location>
        <begin position="172"/>
        <end position="190"/>
    </location>
</feature>
<protein>
    <submittedName>
        <fullName evidence="2">Uncharacterized protein</fullName>
    </submittedName>
</protein>
<feature type="transmembrane region" description="Helical" evidence="1">
    <location>
        <begin position="86"/>
        <end position="108"/>
    </location>
</feature>
<evidence type="ECO:0000313" key="2">
    <source>
        <dbReference type="EMBL" id="EKE28713.1"/>
    </source>
</evidence>